<feature type="region of interest" description="Disordered" evidence="1">
    <location>
        <begin position="615"/>
        <end position="644"/>
    </location>
</feature>
<feature type="region of interest" description="Disordered" evidence="1">
    <location>
        <begin position="501"/>
        <end position="575"/>
    </location>
</feature>
<evidence type="ECO:0000313" key="3">
    <source>
        <dbReference type="EMBL" id="CRL01910.1"/>
    </source>
</evidence>
<dbReference type="OrthoDB" id="6381815at2759"/>
<feature type="compositionally biased region" description="Polar residues" evidence="1">
    <location>
        <begin position="469"/>
        <end position="478"/>
    </location>
</feature>
<feature type="compositionally biased region" description="Low complexity" evidence="1">
    <location>
        <begin position="202"/>
        <end position="215"/>
    </location>
</feature>
<feature type="compositionally biased region" description="Basic and acidic residues" evidence="1">
    <location>
        <begin position="312"/>
        <end position="343"/>
    </location>
</feature>
<feature type="compositionally biased region" description="Basic and acidic residues" evidence="1">
    <location>
        <begin position="257"/>
        <end position="293"/>
    </location>
</feature>
<dbReference type="STRING" id="568069.A0A1J1IS36"/>
<keyword evidence="4" id="KW-1185">Reference proteome</keyword>
<feature type="compositionally biased region" description="Low complexity" evidence="1">
    <location>
        <begin position="794"/>
        <end position="815"/>
    </location>
</feature>
<dbReference type="Pfam" id="PF00855">
    <property type="entry name" value="PWWP"/>
    <property type="match status" value="1"/>
</dbReference>
<feature type="region of interest" description="Disordered" evidence="1">
    <location>
        <begin position="312"/>
        <end position="355"/>
    </location>
</feature>
<feature type="compositionally biased region" description="Basic and acidic residues" evidence="1">
    <location>
        <begin position="229"/>
        <end position="239"/>
    </location>
</feature>
<gene>
    <name evidence="3" type="ORF">CLUMA_CG015053</name>
</gene>
<dbReference type="InterPro" id="IPR000313">
    <property type="entry name" value="PWWP_dom"/>
</dbReference>
<feature type="compositionally biased region" description="Basic and acidic residues" evidence="1">
    <location>
        <begin position="519"/>
        <end position="540"/>
    </location>
</feature>
<feature type="region of interest" description="Disordered" evidence="1">
    <location>
        <begin position="431"/>
        <end position="489"/>
    </location>
</feature>
<feature type="region of interest" description="Disordered" evidence="1">
    <location>
        <begin position="376"/>
        <end position="396"/>
    </location>
</feature>
<dbReference type="AlphaFoldDB" id="A0A1J1IS36"/>
<feature type="compositionally biased region" description="Basic and acidic residues" evidence="1">
    <location>
        <begin position="447"/>
        <end position="467"/>
    </location>
</feature>
<sequence length="1178" mass="130861">MSEPSYSDGDVVWVKWNRCWWPGEVWSSSRVPEDMTTSPKKPVIAYVKFFQEEAFEFVCNQNNIMNYQCDKKEEFIKKGMDKYRTRSKFMSNFPDDVVKAERLTGGDEKILENLTSPIKDKANTSIKGTRKSLVESSPVTETKKPPGAYNSASKVQLTSNSPQKSDKTMSCKLCDFATDRMNLLMIHMRNHSLTFAAKGTDSSPVEVKKSSPVKSNFKKTTTSNDSIADDVRKIKESLKPKQSTSRAKASRGAIKNVQEKEKEKTRSSSRKDEKEEEKPIIEKVEEKTKTNNDLHKLLADWADDDIDENIEIKKETNDAKEKSQDVSKENSSKPHGTIEKVGEPSRSIRNIPKKRISEVYKQPEIVKPKMETESIAVCEESSNTKTTPKMSKRKSAASEAAIIVENKSELKVDDESDEKLLSATAELLNSIEVPKLENSQSSSTFHESNDIDKKKLPPKERNKRMLRDNLTNESTIKMNTDNNGTNLNDDVKKTLIQREVMLPHKKKHSSRIMSPEKPSPVRETRNVRDVKQLDSFESQRTRRKRKSSDVKSSSVEIKHENEHEHKHDEKDEDEELSIKLKISKEMVKEQSPLREAQVESLTPSDGYMRHMRMKRRLSEESSTPITSDDLDTCSEPKKLHKSDTEKESRKIVACATEPICITSKGNLLVSKVTTATTTQANTVTVTSQVIITEATRSPIVATAQCSEVKSQVTSTLKISSTKTALKCPAENLIEMKKQGLVTTGHDKKNKLTEKGKQIYKEQKIKEKTVEATLECVAEKDLKNQHADEMEIKSSSDVSPDVNNSSSVAVNDDTSVLVPVLDSKENADESPIEEQQEQIPSESIVDESTNNNDIDKESIVNVVASPSAKEMNVDESTMQQDPIENGKEAENEASTTTTTATSAVVEDPNSSGAGLIAMQAETFGGPPNCFYLCRQIDSDRYEPVDNQILVLNAQNALVPLEGEIMDDPIASQDSNIIINTPSGQKIELSHFTIMALQEEADENGVATVELGGESLELNINLILEAISQQQDANETETLLPAAMLLDGETLILEPSELQTEIHHSATQVSETLSKPIMSTTVAPEITSTTKATISDNVSKNLNIEDSLASIGVTTQQIRSNVPKSLELPITVTNPTIAETVNHRKLANAPALSDIIDASSVVVPENFIVQTNDNNASDVS</sequence>
<evidence type="ECO:0000313" key="4">
    <source>
        <dbReference type="Proteomes" id="UP000183832"/>
    </source>
</evidence>
<dbReference type="SUPFAM" id="SSF63748">
    <property type="entry name" value="Tudor/PWWP/MBT"/>
    <property type="match status" value="1"/>
</dbReference>
<evidence type="ECO:0000259" key="2">
    <source>
        <dbReference type="Pfam" id="PF00855"/>
    </source>
</evidence>
<feature type="region of interest" description="Disordered" evidence="1">
    <location>
        <begin position="787"/>
        <end position="905"/>
    </location>
</feature>
<feature type="region of interest" description="Disordered" evidence="1">
    <location>
        <begin position="122"/>
        <end position="168"/>
    </location>
</feature>
<feature type="compositionally biased region" description="Polar residues" evidence="1">
    <location>
        <begin position="380"/>
        <end position="389"/>
    </location>
</feature>
<dbReference type="Gene3D" id="2.30.30.140">
    <property type="match status" value="1"/>
</dbReference>
<protein>
    <submittedName>
        <fullName evidence="3">CLUMA_CG015053, isoform A</fullName>
    </submittedName>
</protein>
<dbReference type="CDD" id="cd05162">
    <property type="entry name" value="PWWP"/>
    <property type="match status" value="1"/>
</dbReference>
<proteinExistence type="predicted"/>
<feature type="domain" description="PWWP" evidence="2">
    <location>
        <begin position="9"/>
        <end position="86"/>
    </location>
</feature>
<dbReference type="EMBL" id="CVRI01000057">
    <property type="protein sequence ID" value="CRL01910.1"/>
    <property type="molecule type" value="Genomic_DNA"/>
</dbReference>
<feature type="compositionally biased region" description="Low complexity" evidence="1">
    <location>
        <begin position="891"/>
        <end position="905"/>
    </location>
</feature>
<feature type="compositionally biased region" description="Basic and acidic residues" evidence="1">
    <location>
        <begin position="634"/>
        <end position="644"/>
    </location>
</feature>
<feature type="compositionally biased region" description="Basic and acidic residues" evidence="1">
    <location>
        <begin position="556"/>
        <end position="569"/>
    </location>
</feature>
<name>A0A1J1IS36_9DIPT</name>
<feature type="compositionally biased region" description="Polar residues" evidence="1">
    <location>
        <begin position="150"/>
        <end position="163"/>
    </location>
</feature>
<evidence type="ECO:0000256" key="1">
    <source>
        <dbReference type="SAM" id="MobiDB-lite"/>
    </source>
</evidence>
<feature type="compositionally biased region" description="Low complexity" evidence="1">
    <location>
        <begin position="479"/>
        <end position="488"/>
    </location>
</feature>
<feature type="compositionally biased region" description="Polar residues" evidence="1">
    <location>
        <begin position="437"/>
        <end position="446"/>
    </location>
</feature>
<organism evidence="3 4">
    <name type="scientific">Clunio marinus</name>
    <dbReference type="NCBI Taxonomy" id="568069"/>
    <lineage>
        <taxon>Eukaryota</taxon>
        <taxon>Metazoa</taxon>
        <taxon>Ecdysozoa</taxon>
        <taxon>Arthropoda</taxon>
        <taxon>Hexapoda</taxon>
        <taxon>Insecta</taxon>
        <taxon>Pterygota</taxon>
        <taxon>Neoptera</taxon>
        <taxon>Endopterygota</taxon>
        <taxon>Diptera</taxon>
        <taxon>Nematocera</taxon>
        <taxon>Chironomoidea</taxon>
        <taxon>Chironomidae</taxon>
        <taxon>Clunio</taxon>
    </lineage>
</organism>
<reference evidence="3 4" key="1">
    <citation type="submission" date="2015-04" db="EMBL/GenBank/DDBJ databases">
        <authorList>
            <person name="Syromyatnikov M.Y."/>
            <person name="Popov V.N."/>
        </authorList>
    </citation>
    <scope>NUCLEOTIDE SEQUENCE [LARGE SCALE GENOMIC DNA]</scope>
</reference>
<feature type="region of interest" description="Disordered" evidence="1">
    <location>
        <begin position="199"/>
        <end position="293"/>
    </location>
</feature>
<dbReference type="Proteomes" id="UP000183832">
    <property type="component" value="Unassembled WGS sequence"/>
</dbReference>
<accession>A0A1J1IS36</accession>